<evidence type="ECO:0000259" key="1">
    <source>
        <dbReference type="Pfam" id="PF03765"/>
    </source>
</evidence>
<dbReference type="EMBL" id="VXIV02001782">
    <property type="protein sequence ID" value="KAF6029885.1"/>
    <property type="molecule type" value="Genomic_DNA"/>
</dbReference>
<dbReference type="Pfam" id="PF03765">
    <property type="entry name" value="CRAL_TRIO_N"/>
    <property type="match status" value="1"/>
</dbReference>
<dbReference type="InterPro" id="IPR051064">
    <property type="entry name" value="SEC14/CRAL-TRIO_domain"/>
</dbReference>
<organism evidence="2 3">
    <name type="scientific">Bugula neritina</name>
    <name type="common">Brown bryozoan</name>
    <name type="synonym">Sertularia neritina</name>
    <dbReference type="NCBI Taxonomy" id="10212"/>
    <lineage>
        <taxon>Eukaryota</taxon>
        <taxon>Metazoa</taxon>
        <taxon>Spiralia</taxon>
        <taxon>Lophotrochozoa</taxon>
        <taxon>Bryozoa</taxon>
        <taxon>Gymnolaemata</taxon>
        <taxon>Cheilostomatida</taxon>
        <taxon>Flustrina</taxon>
        <taxon>Buguloidea</taxon>
        <taxon>Bugulidae</taxon>
        <taxon>Bugula</taxon>
    </lineage>
</organism>
<dbReference type="OrthoDB" id="30289at2759"/>
<keyword evidence="3" id="KW-1185">Reference proteome</keyword>
<dbReference type="SUPFAM" id="SSF46938">
    <property type="entry name" value="CRAL/TRIO N-terminal domain"/>
    <property type="match status" value="1"/>
</dbReference>
<protein>
    <recommendedName>
        <fullName evidence="1">CRAL/TRIO N-terminal domain-containing protein</fullName>
    </recommendedName>
</protein>
<proteinExistence type="predicted"/>
<dbReference type="PANTHER" id="PTHR23324:SF83">
    <property type="entry name" value="SEC14-LIKE PROTEIN 2"/>
    <property type="match status" value="1"/>
</dbReference>
<evidence type="ECO:0000313" key="3">
    <source>
        <dbReference type="Proteomes" id="UP000593567"/>
    </source>
</evidence>
<comment type="caution">
    <text evidence="2">The sequence shown here is derived from an EMBL/GenBank/DDBJ whole genome shotgun (WGS) entry which is preliminary data.</text>
</comment>
<gene>
    <name evidence="2" type="ORF">EB796_011822</name>
</gene>
<dbReference type="InterPro" id="IPR036865">
    <property type="entry name" value="CRAL-TRIO_dom_sf"/>
</dbReference>
<dbReference type="InterPro" id="IPR011074">
    <property type="entry name" value="CRAL/TRIO_N_dom"/>
</dbReference>
<dbReference type="AlphaFoldDB" id="A0A7J7JVJ9"/>
<name>A0A7J7JVJ9_BUGNE</name>
<evidence type="ECO:0000313" key="2">
    <source>
        <dbReference type="EMBL" id="KAF6029885.1"/>
    </source>
</evidence>
<feature type="domain" description="CRAL/TRIO N-terminal" evidence="1">
    <location>
        <begin position="22"/>
        <end position="64"/>
    </location>
</feature>
<dbReference type="GO" id="GO:0005737">
    <property type="term" value="C:cytoplasm"/>
    <property type="evidence" value="ECO:0007669"/>
    <property type="project" value="TreeGrafter"/>
</dbReference>
<reference evidence="2" key="1">
    <citation type="submission" date="2020-06" db="EMBL/GenBank/DDBJ databases">
        <title>Draft genome of Bugula neritina, a colonial animal packing powerful symbionts and potential medicines.</title>
        <authorList>
            <person name="Rayko M."/>
        </authorList>
    </citation>
    <scope>NUCLEOTIDE SEQUENCE [LARGE SCALE GENOMIC DNA]</scope>
    <source>
        <strain evidence="2">Kwan_BN1</strain>
    </source>
</reference>
<dbReference type="InterPro" id="IPR036273">
    <property type="entry name" value="CRAL/TRIO_N_dom_sf"/>
</dbReference>
<dbReference type="PANTHER" id="PTHR23324">
    <property type="entry name" value="SEC14 RELATED PROTEIN"/>
    <property type="match status" value="1"/>
</dbReference>
<dbReference type="Proteomes" id="UP000593567">
    <property type="component" value="Unassembled WGS sequence"/>
</dbReference>
<dbReference type="Gene3D" id="3.40.525.10">
    <property type="entry name" value="CRAL-TRIO lipid binding domain"/>
    <property type="match status" value="1"/>
</dbReference>
<sequence length="89" mass="10765">MLRFLLQANEDLNLSSKQHVLFEQFKKSIEDILKPGYYLHADSELVKFCFARKWDLKKSESMFRQAMKLRETRRLDHILEEYEEPEVVS</sequence>
<accession>A0A7J7JVJ9</accession>